<keyword evidence="5" id="KW-1185">Reference proteome</keyword>
<dbReference type="GO" id="GO:0016853">
    <property type="term" value="F:isomerase activity"/>
    <property type="evidence" value="ECO:0007669"/>
    <property type="project" value="UniProtKB-KW"/>
</dbReference>
<proteinExistence type="predicted"/>
<protein>
    <submittedName>
        <fullName evidence="4">Maleylpyruvate isomerase</fullName>
    </submittedName>
</protein>
<dbReference type="Pfam" id="PF07398">
    <property type="entry name" value="MDMPI_C"/>
    <property type="match status" value="1"/>
</dbReference>
<sequence>MAEHQSVADAVRKSHARLSTVLGGLDDGAARGPSLLPGWSRGHVLTHIQDVARAFARQAEYARAGELVEVYDGGRPARDASIEAGAGRPAAELATAVTEAIGELERVWDGLDGEDWSRPVRYRHGTVLDTVYAQWREVEIHTVDLALDYSHTEWTPEFCAHTLDFLAPRAPAGVTLRLEPEDSARTRAWGSGPTVTVRGRLTEITAWLAGRPADGVSSDTGTPPELGPWPPHPSPR</sequence>
<dbReference type="InterPro" id="IPR036527">
    <property type="entry name" value="SCP2_sterol-bd_dom_sf"/>
</dbReference>
<dbReference type="OrthoDB" id="5118203at2"/>
<dbReference type="SUPFAM" id="SSF109854">
    <property type="entry name" value="DinB/YfiT-like putative metalloenzymes"/>
    <property type="match status" value="1"/>
</dbReference>
<dbReference type="EMBL" id="SGWQ01000016">
    <property type="protein sequence ID" value="RZS30582.1"/>
    <property type="molecule type" value="Genomic_DNA"/>
</dbReference>
<feature type="domain" description="MDMPI C-terminal" evidence="2">
    <location>
        <begin position="153"/>
        <end position="226"/>
    </location>
</feature>
<dbReference type="AlphaFoldDB" id="A0A4V2ERE6"/>
<evidence type="ECO:0000259" key="3">
    <source>
        <dbReference type="Pfam" id="PF11716"/>
    </source>
</evidence>
<dbReference type="InterPro" id="IPR034660">
    <property type="entry name" value="DinB/YfiT-like"/>
</dbReference>
<comment type="caution">
    <text evidence="4">The sequence shown here is derived from an EMBL/GenBank/DDBJ whole genome shotgun (WGS) entry which is preliminary data.</text>
</comment>
<accession>A0A4V2ERE6</accession>
<evidence type="ECO:0000313" key="4">
    <source>
        <dbReference type="EMBL" id="RZS30582.1"/>
    </source>
</evidence>
<dbReference type="RefSeq" id="WP_130348503.1">
    <property type="nucleotide sequence ID" value="NZ_SGWQ01000016.1"/>
</dbReference>
<dbReference type="InterPro" id="IPR024344">
    <property type="entry name" value="MDMPI_metal-binding"/>
</dbReference>
<evidence type="ECO:0000313" key="5">
    <source>
        <dbReference type="Proteomes" id="UP000294257"/>
    </source>
</evidence>
<feature type="region of interest" description="Disordered" evidence="1">
    <location>
        <begin position="209"/>
        <end position="236"/>
    </location>
</feature>
<keyword evidence="4" id="KW-0670">Pyruvate</keyword>
<feature type="domain" description="Mycothiol-dependent maleylpyruvate isomerase metal-binding" evidence="3">
    <location>
        <begin position="11"/>
        <end position="146"/>
    </location>
</feature>
<dbReference type="Pfam" id="PF11716">
    <property type="entry name" value="MDMPI_N"/>
    <property type="match status" value="1"/>
</dbReference>
<dbReference type="Gene3D" id="3.30.1050.20">
    <property type="match status" value="1"/>
</dbReference>
<evidence type="ECO:0000256" key="1">
    <source>
        <dbReference type="SAM" id="MobiDB-lite"/>
    </source>
</evidence>
<feature type="compositionally biased region" description="Pro residues" evidence="1">
    <location>
        <begin position="225"/>
        <end position="236"/>
    </location>
</feature>
<evidence type="ECO:0000259" key="2">
    <source>
        <dbReference type="Pfam" id="PF07398"/>
    </source>
</evidence>
<dbReference type="Gene3D" id="1.20.120.450">
    <property type="entry name" value="dinb family like domain"/>
    <property type="match status" value="1"/>
</dbReference>
<dbReference type="InterPro" id="IPR017517">
    <property type="entry name" value="Maleyloyr_isom"/>
</dbReference>
<dbReference type="Proteomes" id="UP000294257">
    <property type="component" value="Unassembled WGS sequence"/>
</dbReference>
<dbReference type="GO" id="GO:0046872">
    <property type="term" value="F:metal ion binding"/>
    <property type="evidence" value="ECO:0007669"/>
    <property type="project" value="InterPro"/>
</dbReference>
<gene>
    <name evidence="4" type="ORF">EV193_116103</name>
</gene>
<name>A0A4V2ERE6_9PSEU</name>
<dbReference type="NCBIfam" id="TIGR03083">
    <property type="entry name" value="maleylpyruvate isomerase family mycothiol-dependent enzyme"/>
    <property type="match status" value="1"/>
</dbReference>
<dbReference type="SUPFAM" id="SSF55718">
    <property type="entry name" value="SCP-like"/>
    <property type="match status" value="1"/>
</dbReference>
<dbReference type="InterPro" id="IPR010872">
    <property type="entry name" value="MDMPI_C-term_domain"/>
</dbReference>
<reference evidence="4 5" key="1">
    <citation type="submission" date="2019-02" db="EMBL/GenBank/DDBJ databases">
        <title>Genomic Encyclopedia of Type Strains, Phase IV (KMG-IV): sequencing the most valuable type-strain genomes for metagenomic binning, comparative biology and taxonomic classification.</title>
        <authorList>
            <person name="Goeker M."/>
        </authorList>
    </citation>
    <scope>NUCLEOTIDE SEQUENCE [LARGE SCALE GENOMIC DNA]</scope>
    <source>
        <strain evidence="4 5">DSM 101727</strain>
    </source>
</reference>
<keyword evidence="4" id="KW-0413">Isomerase</keyword>
<organism evidence="4 5">
    <name type="scientific">Herbihabitans rhizosphaerae</name>
    <dbReference type="NCBI Taxonomy" id="1872711"/>
    <lineage>
        <taxon>Bacteria</taxon>
        <taxon>Bacillati</taxon>
        <taxon>Actinomycetota</taxon>
        <taxon>Actinomycetes</taxon>
        <taxon>Pseudonocardiales</taxon>
        <taxon>Pseudonocardiaceae</taxon>
        <taxon>Herbihabitans</taxon>
    </lineage>
</organism>